<dbReference type="EC" id="3.1.4.55" evidence="2"/>
<evidence type="ECO:0000313" key="2">
    <source>
        <dbReference type="EMBL" id="TWT67169.1"/>
    </source>
</evidence>
<organism evidence="2 3">
    <name type="scientific">Allorhodopirellula solitaria</name>
    <dbReference type="NCBI Taxonomy" id="2527987"/>
    <lineage>
        <taxon>Bacteria</taxon>
        <taxon>Pseudomonadati</taxon>
        <taxon>Planctomycetota</taxon>
        <taxon>Planctomycetia</taxon>
        <taxon>Pirellulales</taxon>
        <taxon>Pirellulaceae</taxon>
        <taxon>Allorhodopirellula</taxon>
    </lineage>
</organism>
<proteinExistence type="predicted"/>
<dbReference type="Pfam" id="PF12706">
    <property type="entry name" value="Lactamase_B_2"/>
    <property type="match status" value="1"/>
</dbReference>
<dbReference type="Proteomes" id="UP000318053">
    <property type="component" value="Unassembled WGS sequence"/>
</dbReference>
<dbReference type="OrthoDB" id="9800940at2"/>
<dbReference type="AlphaFoldDB" id="A0A5C5XXA6"/>
<dbReference type="PANTHER" id="PTHR42663:SF6">
    <property type="entry name" value="HYDROLASE C777.06C-RELATED"/>
    <property type="match status" value="1"/>
</dbReference>
<dbReference type="RefSeq" id="WP_146391107.1">
    <property type="nucleotide sequence ID" value="NZ_SJPK01000004.1"/>
</dbReference>
<evidence type="ECO:0000259" key="1">
    <source>
        <dbReference type="Pfam" id="PF12706"/>
    </source>
</evidence>
<name>A0A5C5XXA6_9BACT</name>
<feature type="domain" description="Metallo-beta-lactamase" evidence="1">
    <location>
        <begin position="65"/>
        <end position="246"/>
    </location>
</feature>
<dbReference type="EMBL" id="SJPK01000004">
    <property type="protein sequence ID" value="TWT67169.1"/>
    <property type="molecule type" value="Genomic_DNA"/>
</dbReference>
<keyword evidence="2" id="KW-0378">Hydrolase</keyword>
<dbReference type="Gene3D" id="3.60.15.10">
    <property type="entry name" value="Ribonuclease Z/Hydroxyacylglutathione hydrolase-like"/>
    <property type="match status" value="1"/>
</dbReference>
<dbReference type="InterPro" id="IPR036866">
    <property type="entry name" value="RibonucZ/Hydroxyglut_hydro"/>
</dbReference>
<dbReference type="PANTHER" id="PTHR42663">
    <property type="entry name" value="HYDROLASE C777.06C-RELATED-RELATED"/>
    <property type="match status" value="1"/>
</dbReference>
<evidence type="ECO:0000313" key="3">
    <source>
        <dbReference type="Proteomes" id="UP000318053"/>
    </source>
</evidence>
<dbReference type="GO" id="GO:0103043">
    <property type="term" value="F:phosphoribosyl 1,2-cyclic phosphate phosphodiesterase activity"/>
    <property type="evidence" value="ECO:0007669"/>
    <property type="project" value="UniProtKB-EC"/>
</dbReference>
<accession>A0A5C5XXA6</accession>
<gene>
    <name evidence="2" type="primary">phnP</name>
    <name evidence="2" type="ORF">CA85_20180</name>
</gene>
<comment type="caution">
    <text evidence="2">The sequence shown here is derived from an EMBL/GenBank/DDBJ whole genome shotgun (WGS) entry which is preliminary data.</text>
</comment>
<dbReference type="InterPro" id="IPR001279">
    <property type="entry name" value="Metallo-B-lactamas"/>
</dbReference>
<reference evidence="2 3" key="1">
    <citation type="submission" date="2019-02" db="EMBL/GenBank/DDBJ databases">
        <title>Deep-cultivation of Planctomycetes and their phenomic and genomic characterization uncovers novel biology.</title>
        <authorList>
            <person name="Wiegand S."/>
            <person name="Jogler M."/>
            <person name="Boedeker C."/>
            <person name="Pinto D."/>
            <person name="Vollmers J."/>
            <person name="Rivas-Marin E."/>
            <person name="Kohn T."/>
            <person name="Peeters S.H."/>
            <person name="Heuer A."/>
            <person name="Rast P."/>
            <person name="Oberbeckmann S."/>
            <person name="Bunk B."/>
            <person name="Jeske O."/>
            <person name="Meyerdierks A."/>
            <person name="Storesund J.E."/>
            <person name="Kallscheuer N."/>
            <person name="Luecker S."/>
            <person name="Lage O.M."/>
            <person name="Pohl T."/>
            <person name="Merkel B.J."/>
            <person name="Hornburger P."/>
            <person name="Mueller R.-W."/>
            <person name="Bruemmer F."/>
            <person name="Labrenz M."/>
            <person name="Spormann A.M."/>
            <person name="Op Den Camp H."/>
            <person name="Overmann J."/>
            <person name="Amann R."/>
            <person name="Jetten M.S.M."/>
            <person name="Mascher T."/>
            <person name="Medema M.H."/>
            <person name="Devos D.P."/>
            <person name="Kaster A.-K."/>
            <person name="Ovreas L."/>
            <person name="Rohde M."/>
            <person name="Galperin M.Y."/>
            <person name="Jogler C."/>
        </authorList>
    </citation>
    <scope>NUCLEOTIDE SEQUENCE [LARGE SCALE GENOMIC DNA]</scope>
    <source>
        <strain evidence="2 3">CA85</strain>
    </source>
</reference>
<sequence length="280" mass="31618">MSTDPLLNEPTGDKNAAASAEVVFLGTGTSVGVPAIGCECDVCTSSDPRNQRTRCAIVVRMQNGNLLVDTPPDLRTQLLREKIPLVHAVLFTHEHVDHLYGLDDVRLFPFRLGHPMPLYCERHIEERIRRVYDYAFSDREPTHPGSTPQLDFVPITHDRFQVLGADVLPIPMRHGPHFNVLGFRFGDFAYCTDTNGIPSESMKRLRGVDTLVIDALRFRPHPTHFCVEEAIEVIDEIRPRRAYLTHLCHEIDHETVESNLPEGVHLAYDGLRLTIDLSAE</sequence>
<keyword evidence="3" id="KW-1185">Reference proteome</keyword>
<dbReference type="SUPFAM" id="SSF56281">
    <property type="entry name" value="Metallo-hydrolase/oxidoreductase"/>
    <property type="match status" value="1"/>
</dbReference>
<dbReference type="CDD" id="cd16279">
    <property type="entry name" value="metallo-hydrolase-like_MBL-fold"/>
    <property type="match status" value="1"/>
</dbReference>
<protein>
    <submittedName>
        <fullName evidence="2">Phosphoribosyl 1,2-cyclic phosphodiesterase</fullName>
        <ecNumber evidence="2">3.1.4.55</ecNumber>
    </submittedName>
</protein>